<feature type="binding site" evidence="12">
    <location>
        <position position="27"/>
    </location>
    <ligand>
        <name>[4Fe-4S] cluster</name>
        <dbReference type="ChEBI" id="CHEBI:49883"/>
        <label>1</label>
        <note>4Fe-4S-S-AdoMet</note>
    </ligand>
</feature>
<dbReference type="InterPro" id="IPR010505">
    <property type="entry name" value="MoaA_twitch"/>
</dbReference>
<keyword evidence="10 12" id="KW-0456">Lyase</keyword>
<sequence>MKDAFGRTITYLRVSVTDRCDFRCTYCMSEDMSFLPRQEILSFEEMDRICTAFIRRGVTKIRLTGGEPLVRHGIINLIEKLSRHLKTGDLKELTLTTNGSQLTKYADKLVELGVRRINVSLDTLDSDRFTEITRFGKLDKVLAGLQAAKNAGLKVKLNTVALKGQTDQELDDLLTFVADNGFDLTFIETMPLGEIGGSRVDHYLPLSEVRDRISQRWTLSDTDYATGGPARYVDVKETGNRIGFITPMSHGFCESCNRMRLTCKGVLYMCLGQDNNLDLREVVRASESNEPLQHAIDTALNLKPKGHEFIIDESEDGPALNRHMSVTGG</sequence>
<dbReference type="HAMAP" id="MF_01225_B">
    <property type="entry name" value="MoaA_B"/>
    <property type="match status" value="1"/>
</dbReference>
<keyword evidence="6 12" id="KW-0408">Iron</keyword>
<dbReference type="InterPro" id="IPR006638">
    <property type="entry name" value="Elp3/MiaA/NifB-like_rSAM"/>
</dbReference>
<dbReference type="CDD" id="cd21117">
    <property type="entry name" value="Twitch_MoaA"/>
    <property type="match status" value="1"/>
</dbReference>
<evidence type="ECO:0000256" key="10">
    <source>
        <dbReference type="ARBA" id="ARBA00023239"/>
    </source>
</evidence>
<reference evidence="14" key="1">
    <citation type="journal article" date="2014" name="Int. J. Syst. Evol. Microbiol.">
        <title>Complete genome sequence of Corynebacterium casei LMG S-19264T (=DSM 44701T), isolated from a smear-ripened cheese.</title>
        <authorList>
            <consortium name="US DOE Joint Genome Institute (JGI-PGF)"/>
            <person name="Walter F."/>
            <person name="Albersmeier A."/>
            <person name="Kalinowski J."/>
            <person name="Ruckert C."/>
        </authorList>
    </citation>
    <scope>NUCLEOTIDE SEQUENCE</scope>
    <source>
        <strain evidence="14">CGMCC 1.15254</strain>
    </source>
</reference>
<dbReference type="PANTHER" id="PTHR22960">
    <property type="entry name" value="MOLYBDOPTERIN COFACTOR SYNTHESIS PROTEIN A"/>
    <property type="match status" value="1"/>
</dbReference>
<dbReference type="InterPro" id="IPR040064">
    <property type="entry name" value="MoaA-like"/>
</dbReference>
<dbReference type="PROSITE" id="PS01305">
    <property type="entry name" value="MOAA_NIFB_PQQE"/>
    <property type="match status" value="1"/>
</dbReference>
<dbReference type="EMBL" id="BMHV01000003">
    <property type="protein sequence ID" value="GGF54750.1"/>
    <property type="molecule type" value="Genomic_DNA"/>
</dbReference>
<dbReference type="SFLD" id="SFLDG01067">
    <property type="entry name" value="SPASM/twitch_domain_containing"/>
    <property type="match status" value="1"/>
</dbReference>
<dbReference type="SUPFAM" id="SSF102114">
    <property type="entry name" value="Radical SAM enzymes"/>
    <property type="match status" value="1"/>
</dbReference>
<name>A0A917BS12_9PROT</name>
<dbReference type="SMART" id="SM00729">
    <property type="entry name" value="Elp3"/>
    <property type="match status" value="1"/>
</dbReference>
<dbReference type="RefSeq" id="WP_188661160.1">
    <property type="nucleotide sequence ID" value="NZ_BMHV01000003.1"/>
</dbReference>
<dbReference type="PANTHER" id="PTHR22960:SF0">
    <property type="entry name" value="MOLYBDENUM COFACTOR BIOSYNTHESIS PROTEIN 1"/>
    <property type="match status" value="1"/>
</dbReference>
<keyword evidence="9 12" id="KW-0501">Molybdenum cofactor biosynthesis</keyword>
<evidence type="ECO:0000313" key="14">
    <source>
        <dbReference type="EMBL" id="GGF54750.1"/>
    </source>
</evidence>
<evidence type="ECO:0000313" key="15">
    <source>
        <dbReference type="Proteomes" id="UP000632498"/>
    </source>
</evidence>
<dbReference type="CDD" id="cd01335">
    <property type="entry name" value="Radical_SAM"/>
    <property type="match status" value="1"/>
</dbReference>
<feature type="binding site" evidence="12">
    <location>
        <position position="62"/>
    </location>
    <ligand>
        <name>GTP</name>
        <dbReference type="ChEBI" id="CHEBI:37565"/>
    </ligand>
</feature>
<dbReference type="InterPro" id="IPR050105">
    <property type="entry name" value="MoCo_biosynth_MoaA/MoaC"/>
</dbReference>
<feature type="binding site" evidence="12">
    <location>
        <position position="96"/>
    </location>
    <ligand>
        <name>GTP</name>
        <dbReference type="ChEBI" id="CHEBI:37565"/>
    </ligand>
</feature>
<dbReference type="GO" id="GO:0061798">
    <property type="term" value="F:GTP 3',8'-cyclase activity"/>
    <property type="evidence" value="ECO:0007669"/>
    <property type="project" value="UniProtKB-UniRule"/>
</dbReference>
<evidence type="ECO:0000256" key="1">
    <source>
        <dbReference type="ARBA" id="ARBA00012167"/>
    </source>
</evidence>
<proteinExistence type="inferred from homology"/>
<keyword evidence="3 12" id="KW-0949">S-adenosyl-L-methionine</keyword>
<dbReference type="Pfam" id="PF04055">
    <property type="entry name" value="Radical_SAM"/>
    <property type="match status" value="1"/>
</dbReference>
<dbReference type="InterPro" id="IPR000385">
    <property type="entry name" value="MoaA_NifB_PqqE_Fe-S-bd_CS"/>
</dbReference>
<dbReference type="AlphaFoldDB" id="A0A917BS12"/>
<dbReference type="InterPro" id="IPR058240">
    <property type="entry name" value="rSAM_sf"/>
</dbReference>
<comment type="pathway">
    <text evidence="12">Cofactor biosynthesis; molybdopterin biosynthesis.</text>
</comment>
<keyword evidence="5 12" id="KW-0547">Nucleotide-binding</keyword>
<feature type="binding site" evidence="12">
    <location>
        <position position="24"/>
    </location>
    <ligand>
        <name>[4Fe-4S] cluster</name>
        <dbReference type="ChEBI" id="CHEBI:49883"/>
        <label>1</label>
        <note>4Fe-4S-S-AdoMet</note>
    </ligand>
</feature>
<evidence type="ECO:0000256" key="3">
    <source>
        <dbReference type="ARBA" id="ARBA00022691"/>
    </source>
</evidence>
<reference evidence="14" key="2">
    <citation type="submission" date="2020-09" db="EMBL/GenBank/DDBJ databases">
        <authorList>
            <person name="Sun Q."/>
            <person name="Zhou Y."/>
        </authorList>
    </citation>
    <scope>NUCLEOTIDE SEQUENCE</scope>
    <source>
        <strain evidence="14">CGMCC 1.15254</strain>
    </source>
</reference>
<comment type="catalytic activity">
    <reaction evidence="11 12">
        <text>GTP + AH2 + S-adenosyl-L-methionine = (8S)-3',8-cyclo-7,8-dihydroguanosine 5'-triphosphate + 5'-deoxyadenosine + L-methionine + A + H(+)</text>
        <dbReference type="Rhea" id="RHEA:49576"/>
        <dbReference type="ChEBI" id="CHEBI:13193"/>
        <dbReference type="ChEBI" id="CHEBI:15378"/>
        <dbReference type="ChEBI" id="CHEBI:17319"/>
        <dbReference type="ChEBI" id="CHEBI:17499"/>
        <dbReference type="ChEBI" id="CHEBI:37565"/>
        <dbReference type="ChEBI" id="CHEBI:57844"/>
        <dbReference type="ChEBI" id="CHEBI:59789"/>
        <dbReference type="ChEBI" id="CHEBI:131766"/>
        <dbReference type="EC" id="4.1.99.22"/>
    </reaction>
</comment>
<evidence type="ECO:0000256" key="11">
    <source>
        <dbReference type="ARBA" id="ARBA00048697"/>
    </source>
</evidence>
<feature type="binding site" evidence="12">
    <location>
        <position position="156"/>
    </location>
    <ligand>
        <name>GTP</name>
        <dbReference type="ChEBI" id="CHEBI:37565"/>
    </ligand>
</feature>
<accession>A0A917BS12</accession>
<comment type="subunit">
    <text evidence="12">Monomer and homodimer.</text>
</comment>
<dbReference type="Pfam" id="PF06463">
    <property type="entry name" value="Mob_synth_C"/>
    <property type="match status" value="1"/>
</dbReference>
<gene>
    <name evidence="12 14" type="primary">moaA</name>
    <name evidence="14" type="ORF">GCM10011332_05150</name>
</gene>
<dbReference type="EC" id="4.1.99.22" evidence="1 12"/>
<keyword evidence="4 12" id="KW-0479">Metal-binding</keyword>
<feature type="binding site" evidence="12">
    <location>
        <position position="66"/>
    </location>
    <ligand>
        <name>S-adenosyl-L-methionine</name>
        <dbReference type="ChEBI" id="CHEBI:59789"/>
    </ligand>
</feature>
<dbReference type="SFLD" id="SFLDG01386">
    <property type="entry name" value="main_SPASM_domain-containing"/>
    <property type="match status" value="1"/>
</dbReference>
<dbReference type="InterPro" id="IPR013483">
    <property type="entry name" value="MoaA"/>
</dbReference>
<evidence type="ECO:0000256" key="6">
    <source>
        <dbReference type="ARBA" id="ARBA00023004"/>
    </source>
</evidence>
<dbReference type="GO" id="GO:0006777">
    <property type="term" value="P:Mo-molybdopterin cofactor biosynthetic process"/>
    <property type="evidence" value="ECO:0007669"/>
    <property type="project" value="UniProtKB-UniRule"/>
</dbReference>
<keyword evidence="7 12" id="KW-0411">Iron-sulfur</keyword>
<dbReference type="Gene3D" id="3.20.20.70">
    <property type="entry name" value="Aldolase class I"/>
    <property type="match status" value="1"/>
</dbReference>
<feature type="binding site" evidence="12">
    <location>
        <position position="256"/>
    </location>
    <ligand>
        <name>[4Fe-4S] cluster</name>
        <dbReference type="ChEBI" id="CHEBI:49883"/>
        <label>2</label>
        <note>4Fe-4S-substrate</note>
    </ligand>
</feature>
<comment type="caution">
    <text evidence="14">The sequence shown here is derived from an EMBL/GenBank/DDBJ whole genome shotgun (WGS) entry which is preliminary data.</text>
</comment>
<feature type="binding site" evidence="12">
    <location>
        <position position="190"/>
    </location>
    <ligand>
        <name>S-adenosyl-L-methionine</name>
        <dbReference type="ChEBI" id="CHEBI:59789"/>
    </ligand>
</feature>
<evidence type="ECO:0000256" key="9">
    <source>
        <dbReference type="ARBA" id="ARBA00023150"/>
    </source>
</evidence>
<feature type="binding site" evidence="12">
    <location>
        <position position="270"/>
    </location>
    <ligand>
        <name>[4Fe-4S] cluster</name>
        <dbReference type="ChEBI" id="CHEBI:49883"/>
        <label>2</label>
        <note>4Fe-4S-substrate</note>
    </ligand>
</feature>
<evidence type="ECO:0000256" key="8">
    <source>
        <dbReference type="ARBA" id="ARBA00023134"/>
    </source>
</evidence>
<feature type="binding site" evidence="12">
    <location>
        <position position="253"/>
    </location>
    <ligand>
        <name>[4Fe-4S] cluster</name>
        <dbReference type="ChEBI" id="CHEBI:49883"/>
        <label>2</label>
        <note>4Fe-4S-substrate</note>
    </ligand>
</feature>
<dbReference type="Proteomes" id="UP000632498">
    <property type="component" value="Unassembled WGS sequence"/>
</dbReference>
<protein>
    <recommendedName>
        <fullName evidence="1 12">GTP 3',8-cyclase</fullName>
        <ecNumber evidence="1 12">4.1.99.22</ecNumber>
    </recommendedName>
    <alternativeName>
        <fullName evidence="12">Molybdenum cofactor biosynthesis protein A</fullName>
    </alternativeName>
</protein>
<evidence type="ECO:0000256" key="2">
    <source>
        <dbReference type="ARBA" id="ARBA00022485"/>
    </source>
</evidence>
<dbReference type="GO" id="GO:1904047">
    <property type="term" value="F:S-adenosyl-L-methionine binding"/>
    <property type="evidence" value="ECO:0007669"/>
    <property type="project" value="UniProtKB-UniRule"/>
</dbReference>
<evidence type="ECO:0000256" key="4">
    <source>
        <dbReference type="ARBA" id="ARBA00022723"/>
    </source>
</evidence>
<feature type="domain" description="Radical SAM core" evidence="13">
    <location>
        <begin position="4"/>
        <end position="230"/>
    </location>
</feature>
<dbReference type="PROSITE" id="PS51918">
    <property type="entry name" value="RADICAL_SAM"/>
    <property type="match status" value="1"/>
</dbReference>
<feature type="binding site" evidence="12">
    <location>
        <position position="20"/>
    </location>
    <ligand>
        <name>[4Fe-4S] cluster</name>
        <dbReference type="ChEBI" id="CHEBI:49883"/>
        <label>1</label>
        <note>4Fe-4S-S-AdoMet</note>
    </ligand>
</feature>
<evidence type="ECO:0000256" key="5">
    <source>
        <dbReference type="ARBA" id="ARBA00022741"/>
    </source>
</evidence>
<dbReference type="InterPro" id="IPR007197">
    <property type="entry name" value="rSAM"/>
</dbReference>
<feature type="binding site" evidence="12">
    <location>
        <position position="26"/>
    </location>
    <ligand>
        <name>S-adenosyl-L-methionine</name>
        <dbReference type="ChEBI" id="CHEBI:59789"/>
    </ligand>
</feature>
<comment type="cofactor">
    <cofactor evidence="12">
        <name>[4Fe-4S] cluster</name>
        <dbReference type="ChEBI" id="CHEBI:49883"/>
    </cofactor>
    <text evidence="12">Binds 2 [4Fe-4S] clusters. Binds 1 [4Fe-4S] cluster coordinated with 3 cysteines and an exchangeable S-adenosyl-L-methionine and 1 [4Fe-4S] cluster coordinated with 3 cysteines and the GTP-derived substrate.</text>
</comment>
<dbReference type="GO" id="GO:0051539">
    <property type="term" value="F:4 iron, 4 sulfur cluster binding"/>
    <property type="evidence" value="ECO:0007669"/>
    <property type="project" value="UniProtKB-UniRule"/>
</dbReference>
<comment type="function">
    <text evidence="12">Catalyzes the cyclization of GTP to (8S)-3',8-cyclo-7,8-dihydroguanosine 5'-triphosphate.</text>
</comment>
<organism evidence="14 15">
    <name type="scientific">Terasakiella brassicae</name>
    <dbReference type="NCBI Taxonomy" id="1634917"/>
    <lineage>
        <taxon>Bacteria</taxon>
        <taxon>Pseudomonadati</taxon>
        <taxon>Pseudomonadota</taxon>
        <taxon>Alphaproteobacteria</taxon>
        <taxon>Rhodospirillales</taxon>
        <taxon>Terasakiellaceae</taxon>
        <taxon>Terasakiella</taxon>
    </lineage>
</organism>
<keyword evidence="15" id="KW-1185">Reference proteome</keyword>
<dbReference type="GO" id="GO:0005525">
    <property type="term" value="F:GTP binding"/>
    <property type="evidence" value="ECO:0007669"/>
    <property type="project" value="UniProtKB-UniRule"/>
</dbReference>
<comment type="similarity">
    <text evidence="12">Belongs to the radical SAM superfamily. MoaA family.</text>
</comment>
<evidence type="ECO:0000259" key="13">
    <source>
        <dbReference type="PROSITE" id="PS51918"/>
    </source>
</evidence>
<feature type="binding site" evidence="12">
    <location>
        <begin position="258"/>
        <end position="260"/>
    </location>
    <ligand>
        <name>GTP</name>
        <dbReference type="ChEBI" id="CHEBI:37565"/>
    </ligand>
</feature>
<evidence type="ECO:0000256" key="12">
    <source>
        <dbReference type="HAMAP-Rule" id="MF_01225"/>
    </source>
</evidence>
<dbReference type="SFLD" id="SFLDS00029">
    <property type="entry name" value="Radical_SAM"/>
    <property type="match status" value="1"/>
</dbReference>
<dbReference type="NCBIfam" id="TIGR02666">
    <property type="entry name" value="moaA"/>
    <property type="match status" value="1"/>
</dbReference>
<dbReference type="GO" id="GO:0061799">
    <property type="term" value="F:cyclic pyranopterin monophosphate synthase activity"/>
    <property type="evidence" value="ECO:0007669"/>
    <property type="project" value="TreeGrafter"/>
</dbReference>
<dbReference type="SFLD" id="SFLDG01383">
    <property type="entry name" value="cyclic_pyranopterin_phosphate"/>
    <property type="match status" value="1"/>
</dbReference>
<dbReference type="GO" id="GO:0046872">
    <property type="term" value="F:metal ion binding"/>
    <property type="evidence" value="ECO:0007669"/>
    <property type="project" value="UniProtKB-KW"/>
</dbReference>
<dbReference type="InterPro" id="IPR013785">
    <property type="entry name" value="Aldolase_TIM"/>
</dbReference>
<keyword evidence="8 12" id="KW-0342">GTP-binding</keyword>
<feature type="binding site" evidence="12">
    <location>
        <position position="13"/>
    </location>
    <ligand>
        <name>GTP</name>
        <dbReference type="ChEBI" id="CHEBI:37565"/>
    </ligand>
</feature>
<evidence type="ECO:0000256" key="7">
    <source>
        <dbReference type="ARBA" id="ARBA00023014"/>
    </source>
</evidence>
<keyword evidence="2 12" id="KW-0004">4Fe-4S</keyword>
<feature type="binding site" evidence="12">
    <location>
        <position position="120"/>
    </location>
    <ligand>
        <name>S-adenosyl-L-methionine</name>
        <dbReference type="ChEBI" id="CHEBI:59789"/>
    </ligand>
</feature>